<evidence type="ECO:0000313" key="1">
    <source>
        <dbReference type="EMBL" id="GAF76988.1"/>
    </source>
</evidence>
<proteinExistence type="predicted"/>
<sequence length="75" mass="8655">MIKEILIKASKGGYEPFVTRKISEVLEFSIIPPNNVLRCKYEGGYETRKPINDIILEFPFLKAFFGYGEVHVFRG</sequence>
<reference evidence="1" key="1">
    <citation type="journal article" date="2014" name="Front. Microbiol.">
        <title>High frequency of phylogenetically diverse reductive dehalogenase-homologous genes in deep subseafloor sedimentary metagenomes.</title>
        <authorList>
            <person name="Kawai M."/>
            <person name="Futagami T."/>
            <person name="Toyoda A."/>
            <person name="Takaki Y."/>
            <person name="Nishi S."/>
            <person name="Hori S."/>
            <person name="Arai W."/>
            <person name="Tsubouchi T."/>
            <person name="Morono Y."/>
            <person name="Uchiyama I."/>
            <person name="Ito T."/>
            <person name="Fujiyama A."/>
            <person name="Inagaki F."/>
            <person name="Takami H."/>
        </authorList>
    </citation>
    <scope>NUCLEOTIDE SEQUENCE</scope>
    <source>
        <strain evidence="1">Expedition CK06-06</strain>
    </source>
</reference>
<gene>
    <name evidence="1" type="ORF">S01H1_03359</name>
</gene>
<accession>X0S7I7</accession>
<organism evidence="1">
    <name type="scientific">marine sediment metagenome</name>
    <dbReference type="NCBI Taxonomy" id="412755"/>
    <lineage>
        <taxon>unclassified sequences</taxon>
        <taxon>metagenomes</taxon>
        <taxon>ecological metagenomes</taxon>
    </lineage>
</organism>
<protein>
    <submittedName>
        <fullName evidence="1">Uncharacterized protein</fullName>
    </submittedName>
</protein>
<comment type="caution">
    <text evidence="1">The sequence shown here is derived from an EMBL/GenBank/DDBJ whole genome shotgun (WGS) entry which is preliminary data.</text>
</comment>
<name>X0S7I7_9ZZZZ</name>
<dbReference type="AlphaFoldDB" id="X0S7I7"/>
<dbReference type="EMBL" id="BARS01001839">
    <property type="protein sequence ID" value="GAF76988.1"/>
    <property type="molecule type" value="Genomic_DNA"/>
</dbReference>
<feature type="non-terminal residue" evidence="1">
    <location>
        <position position="75"/>
    </location>
</feature>